<keyword evidence="8" id="KW-1185">Reference proteome</keyword>
<dbReference type="InterPro" id="IPR019787">
    <property type="entry name" value="Znf_PHD-finger"/>
</dbReference>
<dbReference type="PROSITE" id="PS01359">
    <property type="entry name" value="ZF_PHD_1"/>
    <property type="match status" value="1"/>
</dbReference>
<evidence type="ECO:0000256" key="5">
    <source>
        <dbReference type="SAM" id="MobiDB-lite"/>
    </source>
</evidence>
<dbReference type="InterPro" id="IPR001965">
    <property type="entry name" value="Znf_PHD"/>
</dbReference>
<dbReference type="InterPro" id="IPR013083">
    <property type="entry name" value="Znf_RING/FYVE/PHD"/>
</dbReference>
<feature type="region of interest" description="Disordered" evidence="5">
    <location>
        <begin position="161"/>
        <end position="180"/>
    </location>
</feature>
<name>A0ABQ7J8E5_9APIC</name>
<evidence type="ECO:0000313" key="7">
    <source>
        <dbReference type="EMBL" id="KAF8819925.1"/>
    </source>
</evidence>
<dbReference type="EMBL" id="JADAQX010000548">
    <property type="protein sequence ID" value="KAF8819925.1"/>
    <property type="molecule type" value="Genomic_DNA"/>
</dbReference>
<sequence length="856" mass="96352">MAAAVSGYMLETGSNPGSSISKEVSNGTEQIDSAAVPSQVVACVCSYAAGKDVNGSSKKPFHHLPPPPAGMRYAAVTEVALLRNKRYCPLQRLSAKAAAAQRLLASTLKCQFTPPSLNQGSIQMLISSPEVELSPVASLPESDNDELPTPKTLSAETVPRVRGAGMSTKTSSPQPLSIPAGKANWGGNGWSWHPLKKRYVWRPFIYCPYFCTEGLHVYRNRHIRLYKALYNCTMRGVIHEGVQIVELLDPSHPVRFATPHSERAFSVCYMGESILSEHKERVIFGEYTGFVDDILPEDRHQYVFSLCFHKECFKFLKRDYIWTLPISLPENDTFAVDSSDEFNSMSMVNHYQCVAILNHAKKPINAEWQVVYVDAWPHIILTSIPGVAVHSGDELLADFGSKWFERVDIECNRWMRRKLLETHFADMALSPPSLYVDIVDDQRMTNDQLCGLCGGMDSAEDDVGVLCDGCNRAFHLQCINRISFQSHGDYEWFCCFCVMACERVCRAHLATSHPLDSHRRLAMLFLQHFSSLPLSDISHHLHPLLQHTFFQRKKRLQRWKSLKRVNSPSISLLRRRYMPFKEQQFPSSSTFLSSHKSKKIHRFSPSSSSFTLASYEPPLLSINAVVFPKIHAKRINSLWPLSSLGRMCITQDTVRGNVNPELVCGIISTTPALPESHMKILLPCKKCYRTYGADASGEICRIKKLHLEPNFCDPQNSYNSETPVDVIHSIIEALRSTVDAYRRRELLQETFSPSLSIKAEEGPSPSPLAVKLKKNIINKREEIYLKYPPTFSLGRIQHILQDTNGKLCLALLSMDGNVLQWMSSDGLLQRCFSAAQQEESSIISGEFLSKFLGIKI</sequence>
<accession>A0ABQ7J8E5</accession>
<dbReference type="Gene3D" id="3.30.40.10">
    <property type="entry name" value="Zinc/RING finger domain, C3HC4 (zinc finger)"/>
    <property type="match status" value="1"/>
</dbReference>
<dbReference type="InterPro" id="IPR011011">
    <property type="entry name" value="Znf_FYVE_PHD"/>
</dbReference>
<evidence type="ECO:0000256" key="1">
    <source>
        <dbReference type="ARBA" id="ARBA00022723"/>
    </source>
</evidence>
<dbReference type="InterPro" id="IPR019786">
    <property type="entry name" value="Zinc_finger_PHD-type_CS"/>
</dbReference>
<comment type="caution">
    <text evidence="7">The sequence shown here is derived from an EMBL/GenBank/DDBJ whole genome shotgun (WGS) entry which is preliminary data.</text>
</comment>
<keyword evidence="3" id="KW-0862">Zinc</keyword>
<dbReference type="SMART" id="SM00249">
    <property type="entry name" value="PHD"/>
    <property type="match status" value="1"/>
</dbReference>
<dbReference type="PROSITE" id="PS50016">
    <property type="entry name" value="ZF_PHD_2"/>
    <property type="match status" value="1"/>
</dbReference>
<evidence type="ECO:0000313" key="8">
    <source>
        <dbReference type="Proteomes" id="UP000823046"/>
    </source>
</evidence>
<dbReference type="Proteomes" id="UP000823046">
    <property type="component" value="Unassembled WGS sequence"/>
</dbReference>
<feature type="domain" description="PHD-type" evidence="6">
    <location>
        <begin position="447"/>
        <end position="500"/>
    </location>
</feature>
<keyword evidence="1" id="KW-0479">Metal-binding</keyword>
<reference evidence="7 8" key="1">
    <citation type="journal article" date="2020" name="bioRxiv">
        <title>Metabolic contributions of an alphaproteobacterial endosymbiont in the apicomplexan Cardiosporidium cionae.</title>
        <authorList>
            <person name="Hunter E.S."/>
            <person name="Paight C.J."/>
            <person name="Lane C.E."/>
        </authorList>
    </citation>
    <scope>NUCLEOTIDE SEQUENCE [LARGE SCALE GENOMIC DNA]</scope>
    <source>
        <strain evidence="7">ESH_2018</strain>
    </source>
</reference>
<protein>
    <submittedName>
        <fullName evidence="7">AP2 domain transcription factor AP2VIIa-7</fullName>
    </submittedName>
</protein>
<evidence type="ECO:0000259" key="6">
    <source>
        <dbReference type="PROSITE" id="PS50016"/>
    </source>
</evidence>
<evidence type="ECO:0000256" key="3">
    <source>
        <dbReference type="ARBA" id="ARBA00022833"/>
    </source>
</evidence>
<evidence type="ECO:0000256" key="4">
    <source>
        <dbReference type="PROSITE-ProRule" id="PRU00146"/>
    </source>
</evidence>
<proteinExistence type="predicted"/>
<evidence type="ECO:0000256" key="2">
    <source>
        <dbReference type="ARBA" id="ARBA00022771"/>
    </source>
</evidence>
<keyword evidence="2 4" id="KW-0863">Zinc-finger</keyword>
<dbReference type="SUPFAM" id="SSF57903">
    <property type="entry name" value="FYVE/PHD zinc finger"/>
    <property type="match status" value="1"/>
</dbReference>
<gene>
    <name evidence="7" type="primary">AP2VIIA7</name>
    <name evidence="7" type="ORF">IE077_000609</name>
</gene>
<organism evidence="7 8">
    <name type="scientific">Cardiosporidium cionae</name>
    <dbReference type="NCBI Taxonomy" id="476202"/>
    <lineage>
        <taxon>Eukaryota</taxon>
        <taxon>Sar</taxon>
        <taxon>Alveolata</taxon>
        <taxon>Apicomplexa</taxon>
        <taxon>Aconoidasida</taxon>
        <taxon>Nephromycida</taxon>
        <taxon>Cardiosporidium</taxon>
    </lineage>
</organism>